<evidence type="ECO:0000256" key="1">
    <source>
        <dbReference type="SAM" id="SignalP"/>
    </source>
</evidence>
<dbReference type="InterPro" id="IPR021047">
    <property type="entry name" value="Mannosyltransferase_CMT1"/>
</dbReference>
<feature type="chain" id="PRO_5024395071" evidence="1">
    <location>
        <begin position="26"/>
        <end position="463"/>
    </location>
</feature>
<reference evidence="2 3" key="1">
    <citation type="journal article" date="2019" name="Fungal Biol. Biotechnol.">
        <title>Draft genome sequence of fastidious pathogen Ceratobasidium theobromae, which causes vascular-streak dieback in Theobroma cacao.</title>
        <authorList>
            <person name="Ali S.S."/>
            <person name="Asman A."/>
            <person name="Shao J."/>
            <person name="Firmansyah A.P."/>
            <person name="Susilo A.W."/>
            <person name="Rosmana A."/>
            <person name="McMahon P."/>
            <person name="Junaid M."/>
            <person name="Guest D."/>
            <person name="Kheng T.Y."/>
            <person name="Meinhardt L.W."/>
            <person name="Bailey B.A."/>
        </authorList>
    </citation>
    <scope>NUCLEOTIDE SEQUENCE [LARGE SCALE GENOMIC DNA]</scope>
    <source>
        <strain evidence="2 3">CT2</strain>
    </source>
</reference>
<dbReference type="PANTHER" id="PTHR34144">
    <property type="entry name" value="CHROMOSOME 8, WHOLE GENOME SHOTGUN SEQUENCE"/>
    <property type="match status" value="1"/>
</dbReference>
<keyword evidence="2" id="KW-0808">Transferase</keyword>
<comment type="caution">
    <text evidence="2">The sequence shown here is derived from an EMBL/GenBank/DDBJ whole genome shotgun (WGS) entry which is preliminary data.</text>
</comment>
<keyword evidence="2" id="KW-0328">Glycosyltransferase</keyword>
<protein>
    <submittedName>
        <fullName evidence="2">Alpha-1,3-mannosyltransferase CMT1</fullName>
    </submittedName>
</protein>
<accession>A0A5N5QKQ3</accession>
<organism evidence="2 3">
    <name type="scientific">Ceratobasidium theobromae</name>
    <dbReference type="NCBI Taxonomy" id="1582974"/>
    <lineage>
        <taxon>Eukaryota</taxon>
        <taxon>Fungi</taxon>
        <taxon>Dikarya</taxon>
        <taxon>Basidiomycota</taxon>
        <taxon>Agaricomycotina</taxon>
        <taxon>Agaricomycetes</taxon>
        <taxon>Cantharellales</taxon>
        <taxon>Ceratobasidiaceae</taxon>
        <taxon>Ceratobasidium</taxon>
    </lineage>
</organism>
<proteinExistence type="predicted"/>
<dbReference type="GO" id="GO:0016757">
    <property type="term" value="F:glycosyltransferase activity"/>
    <property type="evidence" value="ECO:0007669"/>
    <property type="project" value="UniProtKB-KW"/>
</dbReference>
<keyword evidence="3" id="KW-1185">Reference proteome</keyword>
<dbReference type="EMBL" id="SSOP01000069">
    <property type="protein sequence ID" value="KAB5592320.1"/>
    <property type="molecule type" value="Genomic_DNA"/>
</dbReference>
<feature type="signal peptide" evidence="1">
    <location>
        <begin position="1"/>
        <end position="25"/>
    </location>
</feature>
<dbReference type="Proteomes" id="UP000383932">
    <property type="component" value="Unassembled WGS sequence"/>
</dbReference>
<name>A0A5N5QKQ3_9AGAM</name>
<evidence type="ECO:0000313" key="2">
    <source>
        <dbReference type="EMBL" id="KAB5592320.1"/>
    </source>
</evidence>
<dbReference type="AlphaFoldDB" id="A0A5N5QKQ3"/>
<dbReference type="Pfam" id="PF11735">
    <property type="entry name" value="CAP59_mtransfer"/>
    <property type="match status" value="1"/>
</dbReference>
<evidence type="ECO:0000313" key="3">
    <source>
        <dbReference type="Proteomes" id="UP000383932"/>
    </source>
</evidence>
<dbReference type="OrthoDB" id="262547at2759"/>
<keyword evidence="1" id="KW-0732">Signal</keyword>
<gene>
    <name evidence="2" type="ORF">CTheo_4250</name>
</gene>
<sequence>MIGTALLGICAYTLLLFSIVTPTQLERTVRGLRAVPNDFVQESNTKKEFITAGDEKIIVDTIAAVDGLRFEFNRQQQETPVGWMEWLSAPLSLARDALPVSSARKYPSCGLSEADKMRYTSLKRGGRIFIAINLLDNEELMPTLTRELLALLRELGPDRFFVSIYENGSMDLTVMQLRLLCKILDTIGTPYRVVARGMMELQQKENGHRISRLSLARNIAMEPLIMAQNSTSSSSSESFETLLFLNDVFHCHGDVLELLLQKRRNQAVQACGLDSGPRALIYDRWVLRTMRGGPFYRQKDLIDFFAPPDDDMDSKPRPQILPEVEDTQDRHAYEAGNPFQVFSCWNGVTAFSADAFAPPTSLRFRTAHNDPDSKDGVTDKASECYLSSVDLWKAGLGRIIVVPRTRVGYSLDVYEADRASSTYGPASGSPPLIGWSTTPPGKVVMHDFAQWYAPETEEPWDEA</sequence>
<dbReference type="PANTHER" id="PTHR34144:SF7">
    <property type="entry name" value="EXPORT PROTEIN (CAP59), PUTATIVE (AFU_ORTHOLOGUE AFUA_7G05020)-RELATED"/>
    <property type="match status" value="1"/>
</dbReference>